<dbReference type="OrthoDB" id="5307922at2759"/>
<evidence type="ECO:0000313" key="1">
    <source>
        <dbReference type="EMBL" id="KAA3461099.1"/>
    </source>
</evidence>
<dbReference type="AlphaFoldDB" id="A0A5B6UTL4"/>
<accession>A0A5B6UTL4</accession>
<gene>
    <name evidence="1" type="ORF">EPI10_027701</name>
</gene>
<organism evidence="1 2">
    <name type="scientific">Gossypium australe</name>
    <dbReference type="NCBI Taxonomy" id="47621"/>
    <lineage>
        <taxon>Eukaryota</taxon>
        <taxon>Viridiplantae</taxon>
        <taxon>Streptophyta</taxon>
        <taxon>Embryophyta</taxon>
        <taxon>Tracheophyta</taxon>
        <taxon>Spermatophyta</taxon>
        <taxon>Magnoliopsida</taxon>
        <taxon>eudicotyledons</taxon>
        <taxon>Gunneridae</taxon>
        <taxon>Pentapetalae</taxon>
        <taxon>rosids</taxon>
        <taxon>malvids</taxon>
        <taxon>Malvales</taxon>
        <taxon>Malvaceae</taxon>
        <taxon>Malvoideae</taxon>
        <taxon>Gossypium</taxon>
    </lineage>
</organism>
<evidence type="ECO:0000313" key="2">
    <source>
        <dbReference type="Proteomes" id="UP000325315"/>
    </source>
</evidence>
<reference evidence="2" key="1">
    <citation type="journal article" date="2019" name="Plant Biotechnol. J.">
        <title>Genome sequencing of the Australian wild diploid species Gossypium australe highlights disease resistance and delayed gland morphogenesis.</title>
        <authorList>
            <person name="Cai Y."/>
            <person name="Cai X."/>
            <person name="Wang Q."/>
            <person name="Wang P."/>
            <person name="Zhang Y."/>
            <person name="Cai C."/>
            <person name="Xu Y."/>
            <person name="Wang K."/>
            <person name="Zhou Z."/>
            <person name="Wang C."/>
            <person name="Geng S."/>
            <person name="Li B."/>
            <person name="Dong Q."/>
            <person name="Hou Y."/>
            <person name="Wang H."/>
            <person name="Ai P."/>
            <person name="Liu Z."/>
            <person name="Yi F."/>
            <person name="Sun M."/>
            <person name="An G."/>
            <person name="Cheng J."/>
            <person name="Zhang Y."/>
            <person name="Shi Q."/>
            <person name="Xie Y."/>
            <person name="Shi X."/>
            <person name="Chang Y."/>
            <person name="Huang F."/>
            <person name="Chen Y."/>
            <person name="Hong S."/>
            <person name="Mi L."/>
            <person name="Sun Q."/>
            <person name="Zhang L."/>
            <person name="Zhou B."/>
            <person name="Peng R."/>
            <person name="Zhang X."/>
            <person name="Liu F."/>
        </authorList>
    </citation>
    <scope>NUCLEOTIDE SEQUENCE [LARGE SCALE GENOMIC DNA]</scope>
    <source>
        <strain evidence="2">cv. PA1801</strain>
    </source>
</reference>
<comment type="caution">
    <text evidence="1">The sequence shown here is derived from an EMBL/GenBank/DDBJ whole genome shotgun (WGS) entry which is preliminary data.</text>
</comment>
<dbReference type="EMBL" id="SMMG02000009">
    <property type="protein sequence ID" value="KAA3461099.1"/>
    <property type="molecule type" value="Genomic_DNA"/>
</dbReference>
<proteinExistence type="predicted"/>
<name>A0A5B6UTL4_9ROSI</name>
<keyword evidence="2" id="KW-1185">Reference proteome</keyword>
<protein>
    <submittedName>
        <fullName evidence="1">Protein STRICTOSIDINE SYNTHASE-LIKE 5-like</fullName>
    </submittedName>
</protein>
<sequence length="97" mass="10714">MTSNCSGLETSCIQQLSTIISLYLIPGYLVETSRQDSKNNPSASFMMLALCTATLDDSRDDLVFEARVLAFGVLSDHHNINILMPCGQPRQFEAIDE</sequence>
<dbReference type="Proteomes" id="UP000325315">
    <property type="component" value="Unassembled WGS sequence"/>
</dbReference>